<keyword evidence="3 10" id="KW-0349">Heme</keyword>
<name>A0A0M0JS14_9EUKA</name>
<reference evidence="12" key="1">
    <citation type="journal article" date="2015" name="PLoS Genet.">
        <title>Genome Sequence and Transcriptome Analyses of Chrysochromulina tobin: Metabolic Tools for Enhanced Algal Fitness in the Prominent Order Prymnesiales (Haptophyceae).</title>
        <authorList>
            <person name="Hovde B.T."/>
            <person name="Deodato C.R."/>
            <person name="Hunsperger H.M."/>
            <person name="Ryken S.A."/>
            <person name="Yost W."/>
            <person name="Jha R.K."/>
            <person name="Patterson J."/>
            <person name="Monnat R.J. Jr."/>
            <person name="Barlow S.B."/>
            <person name="Starkenburg S.R."/>
            <person name="Cattolico R.A."/>
        </authorList>
    </citation>
    <scope>NUCLEOTIDE SEQUENCE</scope>
    <source>
        <strain evidence="12">CCMP291</strain>
    </source>
</reference>
<comment type="catalytic activity">
    <reaction evidence="10">
        <text>holo-[cytochrome c] = apo-[cytochrome c] + heme b</text>
        <dbReference type="Rhea" id="RHEA:22648"/>
        <dbReference type="Rhea" id="RHEA-COMP:10725"/>
        <dbReference type="Rhea" id="RHEA-COMP:10726"/>
        <dbReference type="ChEBI" id="CHEBI:29950"/>
        <dbReference type="ChEBI" id="CHEBI:60344"/>
        <dbReference type="ChEBI" id="CHEBI:83739"/>
        <dbReference type="EC" id="4.4.1.17"/>
    </reaction>
</comment>
<evidence type="ECO:0000256" key="8">
    <source>
        <dbReference type="ARBA" id="ARBA00023136"/>
    </source>
</evidence>
<keyword evidence="8 10" id="KW-0472">Membrane</keyword>
<dbReference type="PANTHER" id="PTHR12743">
    <property type="entry name" value="CYTOCHROME C1 HEME LYASE"/>
    <property type="match status" value="1"/>
</dbReference>
<evidence type="ECO:0000256" key="10">
    <source>
        <dbReference type="RuleBase" id="RU363130"/>
    </source>
</evidence>
<proteinExistence type="inferred from homology"/>
<dbReference type="EMBL" id="JWZX01002423">
    <property type="protein sequence ID" value="KOO29384.1"/>
    <property type="molecule type" value="Genomic_DNA"/>
</dbReference>
<evidence type="ECO:0000256" key="4">
    <source>
        <dbReference type="ARBA" id="ARBA00022723"/>
    </source>
</evidence>
<keyword evidence="5 10" id="KW-0999">Mitochondrion inner membrane</keyword>
<dbReference type="GO" id="GO:0005743">
    <property type="term" value="C:mitochondrial inner membrane"/>
    <property type="evidence" value="ECO:0007669"/>
    <property type="project" value="UniProtKB-SubCell"/>
</dbReference>
<dbReference type="InterPro" id="IPR000511">
    <property type="entry name" value="Holocyt_c/c1_synthase"/>
</dbReference>
<evidence type="ECO:0000313" key="12">
    <source>
        <dbReference type="Proteomes" id="UP000037460"/>
    </source>
</evidence>
<keyword evidence="6 10" id="KW-0408">Iron</keyword>
<dbReference type="GO" id="GO:0004408">
    <property type="term" value="F:holocytochrome-c synthase activity"/>
    <property type="evidence" value="ECO:0007669"/>
    <property type="project" value="UniProtKB-EC"/>
</dbReference>
<keyword evidence="9 10" id="KW-0456">Lyase</keyword>
<evidence type="ECO:0000256" key="5">
    <source>
        <dbReference type="ARBA" id="ARBA00022792"/>
    </source>
</evidence>
<dbReference type="PANTHER" id="PTHR12743:SF0">
    <property type="entry name" value="HOLOCYTOCHROME C-TYPE SYNTHASE"/>
    <property type="match status" value="1"/>
</dbReference>
<evidence type="ECO:0000256" key="2">
    <source>
        <dbReference type="ARBA" id="ARBA00007255"/>
    </source>
</evidence>
<dbReference type="Proteomes" id="UP000037460">
    <property type="component" value="Unassembled WGS sequence"/>
</dbReference>
<dbReference type="OrthoDB" id="4243at2759"/>
<evidence type="ECO:0000256" key="9">
    <source>
        <dbReference type="ARBA" id="ARBA00023239"/>
    </source>
</evidence>
<gene>
    <name evidence="11" type="ORF">Ctob_001700</name>
</gene>
<dbReference type="Pfam" id="PF01265">
    <property type="entry name" value="Cyto_heme_lyase"/>
    <property type="match status" value="2"/>
</dbReference>
<dbReference type="AlphaFoldDB" id="A0A0M0JS14"/>
<accession>A0A0M0JS14</accession>
<protein>
    <recommendedName>
        <fullName evidence="10">Holocytochrome c-type synthase</fullName>
        <ecNumber evidence="10">4.4.1.17</ecNumber>
    </recommendedName>
</protein>
<comment type="function">
    <text evidence="10">Lyase that catalyzes the covalent linking of the heme group to the cytochrome C apoprotein to produce the mature functional cytochrome.</text>
</comment>
<evidence type="ECO:0000256" key="7">
    <source>
        <dbReference type="ARBA" id="ARBA00023128"/>
    </source>
</evidence>
<keyword evidence="12" id="KW-1185">Reference proteome</keyword>
<dbReference type="EC" id="4.4.1.17" evidence="10"/>
<organism evidence="11 12">
    <name type="scientific">Chrysochromulina tobinii</name>
    <dbReference type="NCBI Taxonomy" id="1460289"/>
    <lineage>
        <taxon>Eukaryota</taxon>
        <taxon>Haptista</taxon>
        <taxon>Haptophyta</taxon>
        <taxon>Prymnesiophyceae</taxon>
        <taxon>Prymnesiales</taxon>
        <taxon>Chrysochromulinaceae</taxon>
        <taxon>Chrysochromulina</taxon>
    </lineage>
</organism>
<comment type="subcellular location">
    <subcellularLocation>
        <location evidence="1 10">Mitochondrion inner membrane</location>
    </subcellularLocation>
</comment>
<evidence type="ECO:0000256" key="6">
    <source>
        <dbReference type="ARBA" id="ARBA00023004"/>
    </source>
</evidence>
<evidence type="ECO:0000313" key="11">
    <source>
        <dbReference type="EMBL" id="KOO29384.1"/>
    </source>
</evidence>
<evidence type="ECO:0000256" key="1">
    <source>
        <dbReference type="ARBA" id="ARBA00004273"/>
    </source>
</evidence>
<evidence type="ECO:0000256" key="3">
    <source>
        <dbReference type="ARBA" id="ARBA00022617"/>
    </source>
</evidence>
<sequence length="168" mass="18823">MFFNAMRRKGYDPREEEMGMVVAIHNSVNERTWVQVLEYEGTLYPECVDTLQLVRFVGKPDEPTLKARARALTGYAKPFDRHDWVLSRCGKEVTYLIDFYNGTPTPLKPVAMHIDARPAADDLQSAWDRARMPFVRFWRSVRPQQAAAAATAAAAYPAGGAAASSKAN</sequence>
<comment type="similarity">
    <text evidence="2 10">Belongs to the cytochrome c-type heme lyase family.</text>
</comment>
<comment type="caution">
    <text evidence="11">The sequence shown here is derived from an EMBL/GenBank/DDBJ whole genome shotgun (WGS) entry which is preliminary data.</text>
</comment>
<keyword evidence="4 10" id="KW-0479">Metal-binding</keyword>
<dbReference type="PROSITE" id="PS00822">
    <property type="entry name" value="CYTO_HEME_LYASE_2"/>
    <property type="match status" value="1"/>
</dbReference>
<keyword evidence="7 10" id="KW-0496">Mitochondrion</keyword>
<dbReference type="GO" id="GO:0046872">
    <property type="term" value="F:metal ion binding"/>
    <property type="evidence" value="ECO:0007669"/>
    <property type="project" value="UniProtKB-KW"/>
</dbReference>